<keyword evidence="5" id="KW-0539">Nucleus</keyword>
<accession>A0A9C7PTT0</accession>
<proteinExistence type="predicted"/>
<keyword evidence="9" id="KW-1185">Reference proteome</keyword>
<comment type="caution">
    <text evidence="7">The sequence shown here is derived from an EMBL/GenBank/DDBJ whole genome shotgun (WGS) entry which is preliminary data.</text>
</comment>
<organism evidence="7 9">
    <name type="scientific">Galdieria partita</name>
    <dbReference type="NCBI Taxonomy" id="83374"/>
    <lineage>
        <taxon>Eukaryota</taxon>
        <taxon>Rhodophyta</taxon>
        <taxon>Bangiophyceae</taxon>
        <taxon>Galdieriales</taxon>
        <taxon>Galdieriaceae</taxon>
        <taxon>Galdieria</taxon>
    </lineage>
</organism>
<keyword evidence="4" id="KW-0804">Transcription</keyword>
<dbReference type="AlphaFoldDB" id="A0A9C7PTT0"/>
<dbReference type="OrthoDB" id="7502at2759"/>
<protein>
    <submittedName>
        <fullName evidence="7">Uncharacterized protein</fullName>
    </submittedName>
</protein>
<reference evidence="7" key="2">
    <citation type="submission" date="2022-01" db="EMBL/GenBank/DDBJ databases">
        <authorList>
            <person name="Hirooka S."/>
            <person name="Miyagishima S.Y."/>
        </authorList>
    </citation>
    <scope>NUCLEOTIDE SEQUENCE</scope>
    <source>
        <strain evidence="7">NBRC 102759</strain>
    </source>
</reference>
<evidence type="ECO:0000256" key="2">
    <source>
        <dbReference type="ARBA" id="ARBA00022491"/>
    </source>
</evidence>
<reference evidence="7" key="1">
    <citation type="journal article" date="2022" name="Proc. Natl. Acad. Sci. U.S.A.">
        <title>Life cycle and functional genomics of the unicellular red alga Galdieria for elucidating algal and plant evolution and industrial use.</title>
        <authorList>
            <person name="Hirooka S."/>
            <person name="Itabashi T."/>
            <person name="Ichinose T.M."/>
            <person name="Onuma R."/>
            <person name="Fujiwara T."/>
            <person name="Yamashita S."/>
            <person name="Jong L.W."/>
            <person name="Tomita R."/>
            <person name="Iwane A.H."/>
            <person name="Miyagishima S.Y."/>
        </authorList>
    </citation>
    <scope>NUCLEOTIDE SEQUENCE</scope>
    <source>
        <strain evidence="7">NBRC 102759</strain>
    </source>
</reference>
<evidence type="ECO:0000313" key="8">
    <source>
        <dbReference type="EMBL" id="GJQ13353.1"/>
    </source>
</evidence>
<keyword evidence="3" id="KW-0805">Transcription regulation</keyword>
<comment type="subcellular location">
    <subcellularLocation>
        <location evidence="1">Nucleus</location>
    </subcellularLocation>
</comment>
<evidence type="ECO:0000256" key="3">
    <source>
        <dbReference type="ARBA" id="ARBA00023015"/>
    </source>
</evidence>
<evidence type="ECO:0000256" key="6">
    <source>
        <dbReference type="SAM" id="MobiDB-lite"/>
    </source>
</evidence>
<evidence type="ECO:0000256" key="5">
    <source>
        <dbReference type="ARBA" id="ARBA00023242"/>
    </source>
</evidence>
<sequence>METDNQETYSQSKTSWVEENVENIKDEEQREQLLDKELASLIEERDAILNGTSQEYLCQLAPLENERKRKLERAMNFYQLQLQYAEQLYELAKKEAYDSFQALKAEQREYMWRIKLEREITLRLLRLSIPLRDHNGQVVVGNFGMEGFVNLIYRNRSFDKSYSYPKRRKLPFIREQLKPDETNYDLEMIIRGLEELQQIASSQPVSTKTTIQD</sequence>
<dbReference type="SMART" id="SM01401">
    <property type="entry name" value="Sds3"/>
    <property type="match status" value="1"/>
</dbReference>
<evidence type="ECO:0000313" key="9">
    <source>
        <dbReference type="Proteomes" id="UP001061958"/>
    </source>
</evidence>
<evidence type="ECO:0000313" key="7">
    <source>
        <dbReference type="EMBL" id="GJQ10319.1"/>
    </source>
</evidence>
<dbReference type="Proteomes" id="UP001061958">
    <property type="component" value="Unassembled WGS sequence"/>
</dbReference>
<dbReference type="GO" id="GO:0010468">
    <property type="term" value="P:regulation of gene expression"/>
    <property type="evidence" value="ECO:0007669"/>
    <property type="project" value="UniProtKB-ARBA"/>
</dbReference>
<evidence type="ECO:0000256" key="1">
    <source>
        <dbReference type="ARBA" id="ARBA00004123"/>
    </source>
</evidence>
<evidence type="ECO:0000256" key="4">
    <source>
        <dbReference type="ARBA" id="ARBA00023163"/>
    </source>
</evidence>
<dbReference type="EMBL" id="BQMJ01000015">
    <property type="protein sequence ID" value="GJQ10319.1"/>
    <property type="molecule type" value="Genomic_DNA"/>
</dbReference>
<feature type="compositionally biased region" description="Polar residues" evidence="6">
    <location>
        <begin position="1"/>
        <end position="17"/>
    </location>
</feature>
<gene>
    <name evidence="7" type="ORF">GpartN1_g2110.t1</name>
    <name evidence="8" type="ORF">GpartN1_g5144.t1</name>
</gene>
<dbReference type="EMBL" id="BQMJ01000042">
    <property type="protein sequence ID" value="GJQ13353.1"/>
    <property type="molecule type" value="Genomic_DNA"/>
</dbReference>
<dbReference type="GO" id="GO:0005654">
    <property type="term" value="C:nucleoplasm"/>
    <property type="evidence" value="ECO:0007669"/>
    <property type="project" value="UniProtKB-ARBA"/>
</dbReference>
<feature type="region of interest" description="Disordered" evidence="6">
    <location>
        <begin position="1"/>
        <end position="21"/>
    </location>
</feature>
<dbReference type="InterPro" id="IPR013907">
    <property type="entry name" value="Sds3"/>
</dbReference>
<keyword evidence="2" id="KW-0678">Repressor</keyword>
<name>A0A9C7PTT0_9RHOD</name>